<dbReference type="Pfam" id="PF00438">
    <property type="entry name" value="S-AdoMet_synt_N"/>
    <property type="match status" value="1"/>
</dbReference>
<evidence type="ECO:0000256" key="12">
    <source>
        <dbReference type="RuleBase" id="RU000542"/>
    </source>
</evidence>
<dbReference type="PIRSF" id="PIRSF000497">
    <property type="entry name" value="MAT"/>
    <property type="match status" value="1"/>
</dbReference>
<dbReference type="GO" id="GO:0005737">
    <property type="term" value="C:cytoplasm"/>
    <property type="evidence" value="ECO:0007669"/>
    <property type="project" value="UniProtKB-SubCell"/>
</dbReference>
<dbReference type="InterPro" id="IPR022636">
    <property type="entry name" value="S-AdoMet_synthetase_sfam"/>
</dbReference>
<dbReference type="Proteomes" id="UP000592180">
    <property type="component" value="Unassembled WGS sequence"/>
</dbReference>
<comment type="similarity">
    <text evidence="2 11 13">Belongs to the AdoMet synthase family.</text>
</comment>
<comment type="function">
    <text evidence="11">Catalyzes the formation of S-adenosylmethionine (AdoMet) from methionine and ATP. The overall synthetic reaction is composed of two sequential steps, AdoMet formation and the subsequent tripolyphosphate hydrolysis which occurs prior to release of AdoMet from the enzyme.</text>
</comment>
<dbReference type="NCBIfam" id="TIGR01034">
    <property type="entry name" value="metK"/>
    <property type="match status" value="1"/>
</dbReference>
<evidence type="ECO:0000256" key="9">
    <source>
        <dbReference type="ARBA" id="ARBA00022842"/>
    </source>
</evidence>
<comment type="cofactor">
    <cofactor evidence="11">
        <name>K(+)</name>
        <dbReference type="ChEBI" id="CHEBI:29103"/>
    </cofactor>
    <text evidence="11">Binds 1 potassium ion per subunit.</text>
</comment>
<evidence type="ECO:0000256" key="1">
    <source>
        <dbReference type="ARBA" id="ARBA00005224"/>
    </source>
</evidence>
<evidence type="ECO:0000256" key="13">
    <source>
        <dbReference type="RuleBase" id="RU004462"/>
    </source>
</evidence>
<keyword evidence="4 11" id="KW-0554">One-carbon metabolism</keyword>
<evidence type="ECO:0000313" key="17">
    <source>
        <dbReference type="EMBL" id="MBB4808027.1"/>
    </source>
</evidence>
<sequence>MSYLFTSESVSEGHPDKIADQISDALIDHFLAYDKSSKVACETLVTTGQVVLAGEVKSDAYLDVQTIAREVINGIGYTKGEYMFNGDSCGVISAIHEQSPDINQGVDRAVVDESFESKANAQGAGDQGMMFGYATNETANYMPLALDVAHTILKELSAIRRENKDITYLRPDAKSQVTIEYSDDHKPVRIDSIVVSTQHDDFGSEEEMLNKIREDIKNILVPRVVAKQKEEIKALFNDQIKYHINPTGKFVIGGPHGDTGLTGRKIIVDTYGGKGAHGGGAFSGKDPSKVDRSAAYATRHIAKNLVAAGVADEVLVQVSYAIGVAEPCGLYINTYGTSKVGLNDGEIAKKVSSIFDLRPYAIEQNLKLRNPIYQETASYGHMGREHYVADRTFNKGQKSEITLKDLEFFTWEKLDKVDEIKASFGI</sequence>
<dbReference type="RefSeq" id="WP_184191527.1">
    <property type="nucleotide sequence ID" value="NZ_JACHLE010000006.1"/>
</dbReference>
<keyword evidence="3 11" id="KW-0963">Cytoplasm</keyword>
<comment type="catalytic activity">
    <reaction evidence="11">
        <text>L-methionine + ATP + H2O = S-adenosyl-L-methionine + phosphate + diphosphate</text>
        <dbReference type="Rhea" id="RHEA:21080"/>
        <dbReference type="ChEBI" id="CHEBI:15377"/>
        <dbReference type="ChEBI" id="CHEBI:30616"/>
        <dbReference type="ChEBI" id="CHEBI:33019"/>
        <dbReference type="ChEBI" id="CHEBI:43474"/>
        <dbReference type="ChEBI" id="CHEBI:57844"/>
        <dbReference type="ChEBI" id="CHEBI:59789"/>
        <dbReference type="EC" id="2.5.1.6"/>
    </reaction>
</comment>
<keyword evidence="8 11" id="KW-0067">ATP-binding</keyword>
<dbReference type="SUPFAM" id="SSF55973">
    <property type="entry name" value="S-adenosylmethionine synthetase"/>
    <property type="match status" value="3"/>
</dbReference>
<keyword evidence="10 11" id="KW-0630">Potassium</keyword>
<evidence type="ECO:0000256" key="2">
    <source>
        <dbReference type="ARBA" id="ARBA00009685"/>
    </source>
</evidence>
<dbReference type="CDD" id="cd18079">
    <property type="entry name" value="S-AdoMet_synt"/>
    <property type="match status" value="1"/>
</dbReference>
<dbReference type="InterPro" id="IPR002133">
    <property type="entry name" value="S-AdoMet_synthetase"/>
</dbReference>
<keyword evidence="18" id="KW-1185">Reference proteome</keyword>
<dbReference type="GO" id="GO:0006730">
    <property type="term" value="P:one-carbon metabolic process"/>
    <property type="evidence" value="ECO:0007669"/>
    <property type="project" value="UniProtKB-KW"/>
</dbReference>
<dbReference type="EMBL" id="JACHLE010000006">
    <property type="protein sequence ID" value="MBB4808027.1"/>
    <property type="molecule type" value="Genomic_DNA"/>
</dbReference>
<comment type="cofactor">
    <cofactor evidence="11">
        <name>Mg(2+)</name>
        <dbReference type="ChEBI" id="CHEBI:18420"/>
    </cofactor>
    <text evidence="11">Binds 2 divalent ions per subunit.</text>
</comment>
<evidence type="ECO:0000256" key="5">
    <source>
        <dbReference type="ARBA" id="ARBA00022679"/>
    </source>
</evidence>
<name>A0A840KJD1_9FLAO</name>
<feature type="binding site" evidence="11">
    <location>
        <position position="281"/>
    </location>
    <ligand>
        <name>ATP</name>
        <dbReference type="ChEBI" id="CHEBI:30616"/>
        <note>ligand shared between two neighboring subunits</note>
    </ligand>
</feature>
<evidence type="ECO:0000259" key="15">
    <source>
        <dbReference type="Pfam" id="PF02772"/>
    </source>
</evidence>
<evidence type="ECO:0000256" key="10">
    <source>
        <dbReference type="ARBA" id="ARBA00022958"/>
    </source>
</evidence>
<feature type="binding site" description="in other chain" evidence="11">
    <location>
        <begin position="249"/>
        <end position="250"/>
    </location>
    <ligand>
        <name>ATP</name>
        <dbReference type="ChEBI" id="CHEBI:30616"/>
        <note>ligand shared between two neighboring subunits</note>
    </ligand>
</feature>
<evidence type="ECO:0000256" key="11">
    <source>
        <dbReference type="HAMAP-Rule" id="MF_00086"/>
    </source>
</evidence>
<feature type="domain" description="S-adenosylmethionine synthetase C-terminal" evidence="16">
    <location>
        <begin position="252"/>
        <end position="387"/>
    </location>
</feature>
<feature type="binding site" description="in other chain" evidence="11">
    <location>
        <begin position="172"/>
        <end position="174"/>
    </location>
    <ligand>
        <name>ATP</name>
        <dbReference type="ChEBI" id="CHEBI:30616"/>
        <note>ligand shared between two neighboring subunits</note>
    </ligand>
</feature>
<comment type="caution">
    <text evidence="17">The sequence shown here is derived from an EMBL/GenBank/DDBJ whole genome shotgun (WGS) entry which is preliminary data.</text>
</comment>
<reference evidence="17 18" key="1">
    <citation type="submission" date="2020-08" db="EMBL/GenBank/DDBJ databases">
        <title>Functional genomics of gut bacteria from endangered species of beetles.</title>
        <authorList>
            <person name="Carlos-Shanley C."/>
        </authorList>
    </citation>
    <scope>NUCLEOTIDE SEQUENCE [LARGE SCALE GENOMIC DNA]</scope>
    <source>
        <strain evidence="17 18">S00151</strain>
    </source>
</reference>
<dbReference type="PANTHER" id="PTHR11964">
    <property type="entry name" value="S-ADENOSYLMETHIONINE SYNTHETASE"/>
    <property type="match status" value="1"/>
</dbReference>
<dbReference type="Gene3D" id="3.30.300.10">
    <property type="match status" value="3"/>
</dbReference>
<evidence type="ECO:0000259" key="14">
    <source>
        <dbReference type="Pfam" id="PF00438"/>
    </source>
</evidence>
<dbReference type="Pfam" id="PF02772">
    <property type="entry name" value="S-AdoMet_synt_M"/>
    <property type="match status" value="1"/>
</dbReference>
<comment type="subcellular location">
    <subcellularLocation>
        <location evidence="11 12">Cytoplasm</location>
    </subcellularLocation>
</comment>
<feature type="binding site" evidence="11">
    <location>
        <position position="258"/>
    </location>
    <ligand>
        <name>L-methionine</name>
        <dbReference type="ChEBI" id="CHEBI:57844"/>
        <note>ligand shared between two neighboring subunits</note>
    </ligand>
</feature>
<dbReference type="InterPro" id="IPR022631">
    <property type="entry name" value="ADOMET_SYNTHASE_CS"/>
</dbReference>
<feature type="binding site" description="in other chain" evidence="11">
    <location>
        <position position="55"/>
    </location>
    <ligand>
        <name>L-methionine</name>
        <dbReference type="ChEBI" id="CHEBI:57844"/>
        <note>ligand shared between two neighboring subunits</note>
    </ligand>
</feature>
<dbReference type="UniPathway" id="UPA00315">
    <property type="reaction ID" value="UER00080"/>
</dbReference>
<keyword evidence="7 11" id="KW-0547">Nucleotide-binding</keyword>
<comment type="subunit">
    <text evidence="11">Homotetramer; dimer of dimers.</text>
</comment>
<keyword evidence="5 11" id="KW-0808">Transferase</keyword>
<organism evidence="17 18">
    <name type="scientific">Chryseobacterium defluvii</name>
    <dbReference type="NCBI Taxonomy" id="160396"/>
    <lineage>
        <taxon>Bacteria</taxon>
        <taxon>Pseudomonadati</taxon>
        <taxon>Bacteroidota</taxon>
        <taxon>Flavobacteriia</taxon>
        <taxon>Flavobacteriales</taxon>
        <taxon>Weeksellaceae</taxon>
        <taxon>Chryseobacterium group</taxon>
        <taxon>Chryseobacterium</taxon>
    </lineage>
</organism>
<evidence type="ECO:0000256" key="8">
    <source>
        <dbReference type="ARBA" id="ARBA00022840"/>
    </source>
</evidence>
<proteinExistence type="inferred from homology"/>
<dbReference type="PROSITE" id="PS00376">
    <property type="entry name" value="ADOMET_SYNTHASE_1"/>
    <property type="match status" value="1"/>
</dbReference>
<dbReference type="InterPro" id="IPR022629">
    <property type="entry name" value="S-AdoMet_synt_central"/>
</dbReference>
<evidence type="ECO:0000259" key="16">
    <source>
        <dbReference type="Pfam" id="PF02773"/>
    </source>
</evidence>
<keyword evidence="6 11" id="KW-0479">Metal-binding</keyword>
<feature type="binding site" description="in other chain" evidence="11">
    <location>
        <position position="289"/>
    </location>
    <ligand>
        <name>L-methionine</name>
        <dbReference type="ChEBI" id="CHEBI:57844"/>
        <note>ligand shared between two neighboring subunits</note>
    </ligand>
</feature>
<feature type="domain" description="S-adenosylmethionine synthetase central" evidence="15">
    <location>
        <begin position="122"/>
        <end position="250"/>
    </location>
</feature>
<accession>A0A840KJD1</accession>
<gene>
    <name evidence="11" type="primary">metK</name>
    <name evidence="17" type="ORF">HNP38_003367</name>
</gene>
<dbReference type="PROSITE" id="PS00377">
    <property type="entry name" value="ADOMET_SYNTHASE_2"/>
    <property type="match status" value="1"/>
</dbReference>
<dbReference type="EC" id="2.5.1.6" evidence="11"/>
<feature type="binding site" description="in other chain" evidence="11">
    <location>
        <position position="14"/>
    </location>
    <ligand>
        <name>ATP</name>
        <dbReference type="ChEBI" id="CHEBI:30616"/>
        <note>ligand shared between two neighboring subunits</note>
    </ligand>
</feature>
<dbReference type="FunFam" id="3.30.300.10:FF:000020">
    <property type="entry name" value="S-adenosylmethionine synthase"/>
    <property type="match status" value="1"/>
</dbReference>
<dbReference type="InterPro" id="IPR022628">
    <property type="entry name" value="S-AdoMet_synt_N"/>
</dbReference>
<evidence type="ECO:0000256" key="4">
    <source>
        <dbReference type="ARBA" id="ARBA00022563"/>
    </source>
</evidence>
<evidence type="ECO:0000256" key="6">
    <source>
        <dbReference type="ARBA" id="ARBA00022723"/>
    </source>
</evidence>
<evidence type="ECO:0000256" key="7">
    <source>
        <dbReference type="ARBA" id="ARBA00022741"/>
    </source>
</evidence>
<dbReference type="Pfam" id="PF02773">
    <property type="entry name" value="S-AdoMet_synt_C"/>
    <property type="match status" value="1"/>
</dbReference>
<dbReference type="GO" id="GO:0004478">
    <property type="term" value="F:methionine adenosyltransferase activity"/>
    <property type="evidence" value="ECO:0007669"/>
    <property type="project" value="UniProtKB-UniRule"/>
</dbReference>
<comment type="pathway">
    <text evidence="1 11">Amino-acid biosynthesis; S-adenosyl-L-methionine biosynthesis; S-adenosyl-L-methionine from L-methionine: step 1/1.</text>
</comment>
<dbReference type="GO" id="GO:0000287">
    <property type="term" value="F:magnesium ion binding"/>
    <property type="evidence" value="ECO:0007669"/>
    <property type="project" value="UniProtKB-UniRule"/>
</dbReference>
<dbReference type="HAMAP" id="MF_00086">
    <property type="entry name" value="S_AdoMet_synth1"/>
    <property type="match status" value="1"/>
</dbReference>
<feature type="binding site" description="in other chain" evidence="11">
    <location>
        <begin position="264"/>
        <end position="265"/>
    </location>
    <ligand>
        <name>ATP</name>
        <dbReference type="ChEBI" id="CHEBI:30616"/>
        <note>ligand shared between two neighboring subunits</note>
    </ligand>
</feature>
<evidence type="ECO:0000256" key="3">
    <source>
        <dbReference type="ARBA" id="ARBA00022490"/>
    </source>
</evidence>
<feature type="binding site" evidence="11">
    <location>
        <position position="42"/>
    </location>
    <ligand>
        <name>K(+)</name>
        <dbReference type="ChEBI" id="CHEBI:29103"/>
    </ligand>
</feature>
<protein>
    <recommendedName>
        <fullName evidence="11">S-adenosylmethionine synthase</fullName>
        <shortName evidence="11">AdoMet synthase</shortName>
        <ecNumber evidence="11">2.5.1.6</ecNumber>
    </recommendedName>
    <alternativeName>
        <fullName evidence="11">MAT</fullName>
    </alternativeName>
    <alternativeName>
        <fullName evidence="11">Methionine adenosyltransferase</fullName>
    </alternativeName>
</protein>
<dbReference type="InterPro" id="IPR022630">
    <property type="entry name" value="S-AdoMet_synt_C"/>
</dbReference>
<keyword evidence="9 11" id="KW-0460">Magnesium</keyword>
<feature type="binding site" evidence="11">
    <location>
        <position position="258"/>
    </location>
    <ligand>
        <name>ATP</name>
        <dbReference type="ChEBI" id="CHEBI:30616"/>
        <note>ligand shared between two neighboring subunits</note>
    </ligand>
</feature>
<dbReference type="GO" id="GO:0005524">
    <property type="term" value="F:ATP binding"/>
    <property type="evidence" value="ECO:0007669"/>
    <property type="project" value="UniProtKB-UniRule"/>
</dbReference>
<feature type="binding site" evidence="11">
    <location>
        <position position="16"/>
    </location>
    <ligand>
        <name>Mg(2+)</name>
        <dbReference type="ChEBI" id="CHEBI:18420"/>
    </ligand>
</feature>
<feature type="binding site" evidence="11">
    <location>
        <position position="285"/>
    </location>
    <ligand>
        <name>ATP</name>
        <dbReference type="ChEBI" id="CHEBI:30616"/>
        <note>ligand shared between two neighboring subunits</note>
    </ligand>
</feature>
<dbReference type="AlphaFoldDB" id="A0A840KJD1"/>
<dbReference type="GO" id="GO:0006556">
    <property type="term" value="P:S-adenosylmethionine biosynthetic process"/>
    <property type="evidence" value="ECO:0007669"/>
    <property type="project" value="UniProtKB-UniRule"/>
</dbReference>
<feature type="binding site" description="in other chain" evidence="11">
    <location>
        <position position="98"/>
    </location>
    <ligand>
        <name>L-methionine</name>
        <dbReference type="ChEBI" id="CHEBI:57844"/>
        <note>ligand shared between two neighboring subunits</note>
    </ligand>
</feature>
<evidence type="ECO:0000313" key="18">
    <source>
        <dbReference type="Proteomes" id="UP000592180"/>
    </source>
</evidence>
<feature type="domain" description="S-adenosylmethionine synthetase N-terminal" evidence="14">
    <location>
        <begin position="3"/>
        <end position="100"/>
    </location>
</feature>
<feature type="region of interest" description="Flexible loop" evidence="11">
    <location>
        <begin position="98"/>
        <end position="108"/>
    </location>
</feature>